<comment type="function">
    <text evidence="8 9">Catalyzes the reversible reaction in which hydroxymethyl group from 5,10-methylenetetrahydrofolate is transferred onto alpha-ketoisovalerate to form ketopantoate.</text>
</comment>
<keyword evidence="4 9" id="KW-0566">Pantothenate biosynthesis</keyword>
<dbReference type="Proteomes" id="UP000580517">
    <property type="component" value="Unassembled WGS sequence"/>
</dbReference>
<evidence type="ECO:0000256" key="2">
    <source>
        <dbReference type="ARBA" id="ARBA00008676"/>
    </source>
</evidence>
<dbReference type="InterPro" id="IPR015813">
    <property type="entry name" value="Pyrv/PenolPyrv_kinase-like_dom"/>
</dbReference>
<dbReference type="GO" id="GO:0005737">
    <property type="term" value="C:cytoplasm"/>
    <property type="evidence" value="ECO:0007669"/>
    <property type="project" value="UniProtKB-SubCell"/>
</dbReference>
<dbReference type="GO" id="GO:0015940">
    <property type="term" value="P:pantothenate biosynthetic process"/>
    <property type="evidence" value="ECO:0007669"/>
    <property type="project" value="UniProtKB-UniRule"/>
</dbReference>
<reference evidence="13 14" key="1">
    <citation type="submission" date="2020-07" db="EMBL/GenBank/DDBJ databases">
        <title>Taxonomic revisions and descriptions of new bacterial species based on genomic comparisons in the high-G+C-content subgroup of the family Alcaligenaceae.</title>
        <authorList>
            <person name="Szabo A."/>
            <person name="Felfoldi T."/>
        </authorList>
    </citation>
    <scope>NUCLEOTIDE SEQUENCE [LARGE SCALE GENOMIC DNA]</scope>
    <source>
        <strain evidence="13 14">DSM 25264</strain>
    </source>
</reference>
<dbReference type="HAMAP" id="MF_00156">
    <property type="entry name" value="PanB"/>
    <property type="match status" value="1"/>
</dbReference>
<dbReference type="GO" id="GO:0003864">
    <property type="term" value="F:3-methyl-2-oxobutanoate hydroxymethyltransferase activity"/>
    <property type="evidence" value="ECO:0007669"/>
    <property type="project" value="UniProtKB-UniRule"/>
</dbReference>
<evidence type="ECO:0000313" key="14">
    <source>
        <dbReference type="Proteomes" id="UP000580517"/>
    </source>
</evidence>
<evidence type="ECO:0000256" key="3">
    <source>
        <dbReference type="ARBA" id="ARBA00011424"/>
    </source>
</evidence>
<dbReference type="AlphaFoldDB" id="A0A853F9Z2"/>
<dbReference type="GO" id="GO:0000287">
    <property type="term" value="F:magnesium ion binding"/>
    <property type="evidence" value="ECO:0007669"/>
    <property type="project" value="TreeGrafter"/>
</dbReference>
<comment type="subunit">
    <text evidence="3 9">Homodecamer; pentamer of dimers.</text>
</comment>
<dbReference type="PIRSF" id="PIRSF000388">
    <property type="entry name" value="Pantoate_hydroxy_MeTrfase"/>
    <property type="match status" value="1"/>
</dbReference>
<proteinExistence type="inferred from homology"/>
<dbReference type="RefSeq" id="WP_129969349.1">
    <property type="nucleotide sequence ID" value="NZ_JACCEW010000003.1"/>
</dbReference>
<dbReference type="PANTHER" id="PTHR20881:SF0">
    <property type="entry name" value="3-METHYL-2-OXOBUTANOATE HYDROXYMETHYLTRANSFERASE"/>
    <property type="match status" value="1"/>
</dbReference>
<comment type="cofactor">
    <cofactor evidence="9 12">
        <name>Mg(2+)</name>
        <dbReference type="ChEBI" id="CHEBI:18420"/>
    </cofactor>
    <text evidence="9 12">Binds 1 Mg(2+) ion per subunit.</text>
</comment>
<dbReference type="GO" id="GO:0008168">
    <property type="term" value="F:methyltransferase activity"/>
    <property type="evidence" value="ECO:0007669"/>
    <property type="project" value="UniProtKB-KW"/>
</dbReference>
<feature type="binding site" evidence="9 11">
    <location>
        <begin position="49"/>
        <end position="50"/>
    </location>
    <ligand>
        <name>3-methyl-2-oxobutanoate</name>
        <dbReference type="ChEBI" id="CHEBI:11851"/>
    </ligand>
</feature>
<dbReference type="InterPro" id="IPR040442">
    <property type="entry name" value="Pyrv_kinase-like_dom_sf"/>
</dbReference>
<dbReference type="Gene3D" id="3.20.20.60">
    <property type="entry name" value="Phosphoenolpyruvate-binding domains"/>
    <property type="match status" value="1"/>
</dbReference>
<dbReference type="Pfam" id="PF02548">
    <property type="entry name" value="Pantoate_transf"/>
    <property type="match status" value="1"/>
</dbReference>
<evidence type="ECO:0000256" key="7">
    <source>
        <dbReference type="ARBA" id="ARBA00022842"/>
    </source>
</evidence>
<feature type="binding site" evidence="9 11">
    <location>
        <position position="118"/>
    </location>
    <ligand>
        <name>3-methyl-2-oxobutanoate</name>
        <dbReference type="ChEBI" id="CHEBI:11851"/>
    </ligand>
</feature>
<gene>
    <name evidence="9 13" type="primary">panB</name>
    <name evidence="13" type="ORF">H0A68_11575</name>
</gene>
<evidence type="ECO:0000256" key="11">
    <source>
        <dbReference type="PIRSR" id="PIRSR000388-2"/>
    </source>
</evidence>
<feature type="active site" description="Proton acceptor" evidence="9 10">
    <location>
        <position position="187"/>
    </location>
</feature>
<comment type="subcellular location">
    <subcellularLocation>
        <location evidence="9">Cytoplasm</location>
    </subcellularLocation>
</comment>
<dbReference type="CDD" id="cd06557">
    <property type="entry name" value="KPHMT-like"/>
    <property type="match status" value="1"/>
</dbReference>
<evidence type="ECO:0000256" key="8">
    <source>
        <dbReference type="ARBA" id="ARBA00056497"/>
    </source>
</evidence>
<feature type="binding site" evidence="9 12">
    <location>
        <position position="88"/>
    </location>
    <ligand>
        <name>Mg(2+)</name>
        <dbReference type="ChEBI" id="CHEBI:18420"/>
    </ligand>
</feature>
<feature type="binding site" evidence="9 12">
    <location>
        <position position="49"/>
    </location>
    <ligand>
        <name>Mg(2+)</name>
        <dbReference type="ChEBI" id="CHEBI:18420"/>
    </ligand>
</feature>
<comment type="pathway">
    <text evidence="1 9">Cofactor biosynthesis; (R)-pantothenate biosynthesis; (R)-pantoate from 3-methyl-2-oxobutanoate: step 1/2.</text>
</comment>
<dbReference type="SUPFAM" id="SSF51621">
    <property type="entry name" value="Phosphoenolpyruvate/pyruvate domain"/>
    <property type="match status" value="1"/>
</dbReference>
<feature type="binding site" evidence="9 11">
    <location>
        <position position="88"/>
    </location>
    <ligand>
        <name>3-methyl-2-oxobutanoate</name>
        <dbReference type="ChEBI" id="CHEBI:11851"/>
    </ligand>
</feature>
<keyword evidence="14" id="KW-1185">Reference proteome</keyword>
<dbReference type="EC" id="2.1.2.11" evidence="9"/>
<keyword evidence="9" id="KW-0963">Cytoplasm</keyword>
<keyword evidence="6 9" id="KW-0479">Metal-binding</keyword>
<protein>
    <recommendedName>
        <fullName evidence="9">3-methyl-2-oxobutanoate hydroxymethyltransferase</fullName>
        <ecNumber evidence="9">2.1.2.11</ecNumber>
    </recommendedName>
    <alternativeName>
        <fullName evidence="9">Ketopantoate hydroxymethyltransferase</fullName>
        <shortName evidence="9">KPHMT</shortName>
    </alternativeName>
</protein>
<evidence type="ECO:0000256" key="1">
    <source>
        <dbReference type="ARBA" id="ARBA00005033"/>
    </source>
</evidence>
<keyword evidence="13" id="KW-0489">Methyltransferase</keyword>
<dbReference type="OrthoDB" id="9781789at2"/>
<keyword evidence="5 9" id="KW-0808">Transferase</keyword>
<accession>A0A853F9Z2</accession>
<name>A0A853F9Z2_9BURK</name>
<comment type="similarity">
    <text evidence="2 9">Belongs to the PanB family.</text>
</comment>
<dbReference type="EMBL" id="JACCEW010000003">
    <property type="protein sequence ID" value="NYT37515.1"/>
    <property type="molecule type" value="Genomic_DNA"/>
</dbReference>
<feature type="binding site" evidence="9 12">
    <location>
        <position position="120"/>
    </location>
    <ligand>
        <name>Mg(2+)</name>
        <dbReference type="ChEBI" id="CHEBI:18420"/>
    </ligand>
</feature>
<evidence type="ECO:0000256" key="9">
    <source>
        <dbReference type="HAMAP-Rule" id="MF_00156"/>
    </source>
</evidence>
<keyword evidence="7 9" id="KW-0460">Magnesium</keyword>
<dbReference type="UniPathway" id="UPA00028">
    <property type="reaction ID" value="UER00003"/>
</dbReference>
<dbReference type="FunFam" id="3.20.20.60:FF:000003">
    <property type="entry name" value="3-methyl-2-oxobutanoate hydroxymethyltransferase"/>
    <property type="match status" value="1"/>
</dbReference>
<dbReference type="GO" id="GO:0032259">
    <property type="term" value="P:methylation"/>
    <property type="evidence" value="ECO:0007669"/>
    <property type="project" value="UniProtKB-KW"/>
</dbReference>
<dbReference type="NCBIfam" id="TIGR00222">
    <property type="entry name" value="panB"/>
    <property type="match status" value="1"/>
</dbReference>
<comment type="catalytic activity">
    <reaction evidence="9">
        <text>(6R)-5,10-methylene-5,6,7,8-tetrahydrofolate + 3-methyl-2-oxobutanoate + H2O = 2-dehydropantoate + (6S)-5,6,7,8-tetrahydrofolate</text>
        <dbReference type="Rhea" id="RHEA:11824"/>
        <dbReference type="ChEBI" id="CHEBI:11561"/>
        <dbReference type="ChEBI" id="CHEBI:11851"/>
        <dbReference type="ChEBI" id="CHEBI:15377"/>
        <dbReference type="ChEBI" id="CHEBI:15636"/>
        <dbReference type="ChEBI" id="CHEBI:57453"/>
        <dbReference type="EC" id="2.1.2.11"/>
    </reaction>
</comment>
<dbReference type="InterPro" id="IPR003700">
    <property type="entry name" value="Pantoate_hydroxy_MeTrfase"/>
</dbReference>
<comment type="caution">
    <text evidence="13">The sequence shown here is derived from an EMBL/GenBank/DDBJ whole genome shotgun (WGS) entry which is preliminary data.</text>
</comment>
<organism evidence="13 14">
    <name type="scientific">Allopusillimonas soli</name>
    <dbReference type="NCBI Taxonomy" id="659016"/>
    <lineage>
        <taxon>Bacteria</taxon>
        <taxon>Pseudomonadati</taxon>
        <taxon>Pseudomonadota</taxon>
        <taxon>Betaproteobacteria</taxon>
        <taxon>Burkholderiales</taxon>
        <taxon>Alcaligenaceae</taxon>
        <taxon>Allopusillimonas</taxon>
    </lineage>
</organism>
<sequence length="275" mass="28903">MSVHRQAQRISVPQLMASKGGRKLAALTSYSAPFARLLDDALDMILIGDSTAMVGYGMPDTLSITVEQMAAHAAAVVRATEHACVMVDMPFGSFQESPAQAFVNAARLLAVSGASGVKLEGGVAMADTTRFLVERGIPVLAHVGLMPQYVNTMGGFKAQGMTQEAAERIVRDAQAHEAAGAWGVVLEGIAEPLGRRITETLRIPTIGIGASPACDGQILVTEDILGLSGGRIPKFAKQFADVGAVIREAVRQYASEVQSGAFPGLEHCFGVKKPD</sequence>
<evidence type="ECO:0000256" key="12">
    <source>
        <dbReference type="PIRSR" id="PIRSR000388-3"/>
    </source>
</evidence>
<dbReference type="PANTHER" id="PTHR20881">
    <property type="entry name" value="3-METHYL-2-OXOBUTANOATE HYDROXYMETHYLTRANSFERASE"/>
    <property type="match status" value="1"/>
</dbReference>
<dbReference type="NCBIfam" id="NF001452">
    <property type="entry name" value="PRK00311.1"/>
    <property type="match status" value="1"/>
</dbReference>
<evidence type="ECO:0000313" key="13">
    <source>
        <dbReference type="EMBL" id="NYT37515.1"/>
    </source>
</evidence>
<evidence type="ECO:0000256" key="4">
    <source>
        <dbReference type="ARBA" id="ARBA00022655"/>
    </source>
</evidence>
<evidence type="ECO:0000256" key="10">
    <source>
        <dbReference type="PIRSR" id="PIRSR000388-1"/>
    </source>
</evidence>
<evidence type="ECO:0000256" key="5">
    <source>
        <dbReference type="ARBA" id="ARBA00022679"/>
    </source>
</evidence>
<evidence type="ECO:0000256" key="6">
    <source>
        <dbReference type="ARBA" id="ARBA00022723"/>
    </source>
</evidence>